<dbReference type="OrthoDB" id="9795736at2"/>
<keyword evidence="1" id="KW-0812">Transmembrane</keyword>
<evidence type="ECO:0000313" key="3">
    <source>
        <dbReference type="Proteomes" id="UP000431401"/>
    </source>
</evidence>
<feature type="transmembrane region" description="Helical" evidence="1">
    <location>
        <begin position="37"/>
        <end position="57"/>
    </location>
</feature>
<name>A0A7K0DHK1_9NOCA</name>
<sequence>MTTPPPPKRDQHPAVVKLRDRRAASLQLRVADWITKFAGSMMFVYIHAAGFAVWMLFAEKNPWPTLTLVVSLEAIFLSTFVMIGQNRQAEFQQLKADHDFREQELELKTNTELTRAIHRMTAELHRRLLDEPERPDGDR</sequence>
<evidence type="ECO:0008006" key="4">
    <source>
        <dbReference type="Google" id="ProtNLM"/>
    </source>
</evidence>
<proteinExistence type="predicted"/>
<organism evidence="2 3">
    <name type="scientific">Nocardia aurantia</name>
    <dbReference type="NCBI Taxonomy" id="2585199"/>
    <lineage>
        <taxon>Bacteria</taxon>
        <taxon>Bacillati</taxon>
        <taxon>Actinomycetota</taxon>
        <taxon>Actinomycetes</taxon>
        <taxon>Mycobacteriales</taxon>
        <taxon>Nocardiaceae</taxon>
        <taxon>Nocardia</taxon>
    </lineage>
</organism>
<feature type="transmembrane region" description="Helical" evidence="1">
    <location>
        <begin position="63"/>
        <end position="83"/>
    </location>
</feature>
<dbReference type="Proteomes" id="UP000431401">
    <property type="component" value="Unassembled WGS sequence"/>
</dbReference>
<accession>A0A7K0DHK1</accession>
<dbReference type="InterPro" id="IPR010406">
    <property type="entry name" value="DUF1003"/>
</dbReference>
<keyword evidence="3" id="KW-1185">Reference proteome</keyword>
<dbReference type="EMBL" id="WEGI01000002">
    <property type="protein sequence ID" value="MQY25285.1"/>
    <property type="molecule type" value="Genomic_DNA"/>
</dbReference>
<protein>
    <recommendedName>
        <fullName evidence="4">DUF1003 domain-containing protein</fullName>
    </recommendedName>
</protein>
<keyword evidence="1" id="KW-0472">Membrane</keyword>
<comment type="caution">
    <text evidence="2">The sequence shown here is derived from an EMBL/GenBank/DDBJ whole genome shotgun (WGS) entry which is preliminary data.</text>
</comment>
<dbReference type="Pfam" id="PF06210">
    <property type="entry name" value="DUF1003"/>
    <property type="match status" value="1"/>
</dbReference>
<dbReference type="RefSeq" id="WP_153339178.1">
    <property type="nucleotide sequence ID" value="NZ_WEGI01000002.1"/>
</dbReference>
<evidence type="ECO:0000256" key="1">
    <source>
        <dbReference type="SAM" id="Phobius"/>
    </source>
</evidence>
<reference evidence="2 3" key="1">
    <citation type="submission" date="2019-10" db="EMBL/GenBank/DDBJ databases">
        <title>Nocardia macrotermitis sp. nov. and Nocardia aurantia sp. nov., isolated from the gut of fungus growing-termite Macrotermes natalensis.</title>
        <authorList>
            <person name="Benndorf R."/>
            <person name="Schwitalla J."/>
            <person name="Martin K."/>
            <person name="De Beer W."/>
            <person name="Kaster A.-K."/>
            <person name="Vollmers J."/>
            <person name="Poulsen M."/>
            <person name="Beemelmanns C."/>
        </authorList>
    </citation>
    <scope>NUCLEOTIDE SEQUENCE [LARGE SCALE GENOMIC DNA]</scope>
    <source>
        <strain evidence="2 3">RB56</strain>
    </source>
</reference>
<keyword evidence="1" id="KW-1133">Transmembrane helix</keyword>
<dbReference type="AlphaFoldDB" id="A0A7K0DHK1"/>
<gene>
    <name evidence="2" type="ORF">NRB56_08410</name>
</gene>
<evidence type="ECO:0000313" key="2">
    <source>
        <dbReference type="EMBL" id="MQY25285.1"/>
    </source>
</evidence>